<dbReference type="EMBL" id="WHNX01000004">
    <property type="protein sequence ID" value="MPW24917.1"/>
    <property type="molecule type" value="Genomic_DNA"/>
</dbReference>
<evidence type="ECO:0000256" key="5">
    <source>
        <dbReference type="ARBA" id="ARBA00022840"/>
    </source>
</evidence>
<organism evidence="12 13">
    <name type="scientific">Alkalibaculum sporogenes</name>
    <dbReference type="NCBI Taxonomy" id="2655001"/>
    <lineage>
        <taxon>Bacteria</taxon>
        <taxon>Bacillati</taxon>
        <taxon>Bacillota</taxon>
        <taxon>Clostridia</taxon>
        <taxon>Eubacteriales</taxon>
        <taxon>Eubacteriaceae</taxon>
        <taxon>Alkalibaculum</taxon>
    </lineage>
</organism>
<name>A0A6A7K6W4_9FIRM</name>
<dbReference type="Pfam" id="PF02934">
    <property type="entry name" value="GatB_N"/>
    <property type="match status" value="1"/>
</dbReference>
<dbReference type="GO" id="GO:0070681">
    <property type="term" value="P:glutaminyl-tRNAGln biosynthesis via transamidation"/>
    <property type="evidence" value="ECO:0007669"/>
    <property type="project" value="TreeGrafter"/>
</dbReference>
<evidence type="ECO:0000313" key="12">
    <source>
        <dbReference type="EMBL" id="MPW24917.1"/>
    </source>
</evidence>
<dbReference type="SMART" id="SM00845">
    <property type="entry name" value="GatB_Yqey"/>
    <property type="match status" value="1"/>
</dbReference>
<reference evidence="12 13" key="1">
    <citation type="submission" date="2019-10" db="EMBL/GenBank/DDBJ databases">
        <title>Alkalibaculum tamaniensis sp.nov., a new alkaliphilic acetogen, isolated on methoxylated aromatics from a mud volcano.</title>
        <authorList>
            <person name="Khomyakova M.A."/>
            <person name="Merkel A.Y."/>
            <person name="Bonch-Osmolovskaya E.A."/>
            <person name="Slobodkin A.I."/>
        </authorList>
    </citation>
    <scope>NUCLEOTIDE SEQUENCE [LARGE SCALE GENOMIC DNA]</scope>
    <source>
        <strain evidence="12 13">M08DMB</strain>
    </source>
</reference>
<dbReference type="HAMAP" id="MF_00121">
    <property type="entry name" value="GatB"/>
    <property type="match status" value="1"/>
</dbReference>
<dbReference type="Proteomes" id="UP000440004">
    <property type="component" value="Unassembled WGS sequence"/>
</dbReference>
<evidence type="ECO:0000256" key="2">
    <source>
        <dbReference type="ARBA" id="ARBA00011123"/>
    </source>
</evidence>
<dbReference type="SUPFAM" id="SSF55931">
    <property type="entry name" value="Glutamine synthetase/guanido kinase"/>
    <property type="match status" value="1"/>
</dbReference>
<comment type="catalytic activity">
    <reaction evidence="8 10">
        <text>L-aspartyl-tRNA(Asn) + L-glutamine + ATP + H2O = L-asparaginyl-tRNA(Asn) + L-glutamate + ADP + phosphate + 2 H(+)</text>
        <dbReference type="Rhea" id="RHEA:14513"/>
        <dbReference type="Rhea" id="RHEA-COMP:9674"/>
        <dbReference type="Rhea" id="RHEA-COMP:9677"/>
        <dbReference type="ChEBI" id="CHEBI:15377"/>
        <dbReference type="ChEBI" id="CHEBI:15378"/>
        <dbReference type="ChEBI" id="CHEBI:29985"/>
        <dbReference type="ChEBI" id="CHEBI:30616"/>
        <dbReference type="ChEBI" id="CHEBI:43474"/>
        <dbReference type="ChEBI" id="CHEBI:58359"/>
        <dbReference type="ChEBI" id="CHEBI:78515"/>
        <dbReference type="ChEBI" id="CHEBI:78516"/>
        <dbReference type="ChEBI" id="CHEBI:456216"/>
    </reaction>
</comment>
<accession>A0A6A7K6W4</accession>
<comment type="subunit">
    <text evidence="2 10">Heterotrimer of A, B and C subunits.</text>
</comment>
<dbReference type="SUPFAM" id="SSF89095">
    <property type="entry name" value="GatB/YqeY motif"/>
    <property type="match status" value="1"/>
</dbReference>
<keyword evidence="13" id="KW-1185">Reference proteome</keyword>
<dbReference type="InterPro" id="IPR014746">
    <property type="entry name" value="Gln_synth/guanido_kin_cat_dom"/>
</dbReference>
<comment type="caution">
    <text evidence="12">The sequence shown here is derived from an EMBL/GenBank/DDBJ whole genome shotgun (WGS) entry which is preliminary data.</text>
</comment>
<keyword evidence="4 10" id="KW-0547">Nucleotide-binding</keyword>
<dbReference type="PANTHER" id="PTHR11659">
    <property type="entry name" value="GLUTAMYL-TRNA GLN AMIDOTRANSFERASE SUBUNIT B MITOCHONDRIAL AND PROKARYOTIC PET112-RELATED"/>
    <property type="match status" value="1"/>
</dbReference>
<dbReference type="NCBIfam" id="NF004014">
    <property type="entry name" value="PRK05477.1-4"/>
    <property type="match status" value="1"/>
</dbReference>
<dbReference type="EC" id="6.3.5.-" evidence="10"/>
<dbReference type="InterPro" id="IPR018027">
    <property type="entry name" value="Asn/Gln_amidotransferase"/>
</dbReference>
<dbReference type="InterPro" id="IPR004413">
    <property type="entry name" value="GatB"/>
</dbReference>
<sequence length="473" mass="53236">MEYEIVIGLEIHCELDTKSKIFCGCSTKFGSAVNTQTCPVCLGLPGVLPVLNKKVVQYATIAGLAMNCEIAEFSKMDRKNYFYPDSPKAYQVSQFDLPICKEGKVSIQGEGFNKDIGITRIHIEEDAGKLIHDAGHGTLADNNRCGVPLIEIVTEPDMRSAEEARVFAEKVKTTLEYTQVSDCKMQEGSLRFDVNLSIRPKGSSEYGTRTEMKNLNSFRSLERSIHSETKRQIKEIEKGNRIIQETRKWDDDKGISFSLRSKEEAHDYRYFPEPDLVPIVLEDKYIQQLKDSIPELPWVRVQRYMEQWNLTQTDAQTLTATKQMSDFFEKTVEYCDDPKTSSNWIIGELSALLNESDADINDVKFSPQDLGKMIKLINEKTISGSVGKTVIKAMFETGDKPDQIIKEKGLSQMNDEGAIKDIVLKVMADNPQSVEDLKNGKEKAIGFLVGQVMKASKGKANPQSVNQIIKENL</sequence>
<evidence type="ECO:0000259" key="11">
    <source>
        <dbReference type="SMART" id="SM00845"/>
    </source>
</evidence>
<comment type="catalytic activity">
    <reaction evidence="9 10">
        <text>L-glutamyl-tRNA(Gln) + L-glutamine + ATP + H2O = L-glutaminyl-tRNA(Gln) + L-glutamate + ADP + phosphate + H(+)</text>
        <dbReference type="Rhea" id="RHEA:17521"/>
        <dbReference type="Rhea" id="RHEA-COMP:9681"/>
        <dbReference type="Rhea" id="RHEA-COMP:9684"/>
        <dbReference type="ChEBI" id="CHEBI:15377"/>
        <dbReference type="ChEBI" id="CHEBI:15378"/>
        <dbReference type="ChEBI" id="CHEBI:29985"/>
        <dbReference type="ChEBI" id="CHEBI:30616"/>
        <dbReference type="ChEBI" id="CHEBI:43474"/>
        <dbReference type="ChEBI" id="CHEBI:58359"/>
        <dbReference type="ChEBI" id="CHEBI:78520"/>
        <dbReference type="ChEBI" id="CHEBI:78521"/>
        <dbReference type="ChEBI" id="CHEBI:456216"/>
    </reaction>
</comment>
<keyword evidence="3 10" id="KW-0436">Ligase</keyword>
<dbReference type="Pfam" id="PF02637">
    <property type="entry name" value="GatB_Yqey"/>
    <property type="match status" value="1"/>
</dbReference>
<dbReference type="GO" id="GO:0050567">
    <property type="term" value="F:glutaminyl-tRNA synthase (glutamine-hydrolyzing) activity"/>
    <property type="evidence" value="ECO:0007669"/>
    <property type="project" value="UniProtKB-UniRule"/>
</dbReference>
<dbReference type="GO" id="GO:0016740">
    <property type="term" value="F:transferase activity"/>
    <property type="evidence" value="ECO:0007669"/>
    <property type="project" value="UniProtKB-KW"/>
</dbReference>
<evidence type="ECO:0000256" key="10">
    <source>
        <dbReference type="HAMAP-Rule" id="MF_00121"/>
    </source>
</evidence>
<dbReference type="RefSeq" id="WP_152801884.1">
    <property type="nucleotide sequence ID" value="NZ_WHNX01000004.1"/>
</dbReference>
<dbReference type="FunFam" id="1.10.150.380:FF:000001">
    <property type="entry name" value="Aspartyl/glutamyl-tRNA(Asn/Gln) amidotransferase subunit B"/>
    <property type="match status" value="1"/>
</dbReference>
<evidence type="ECO:0000313" key="13">
    <source>
        <dbReference type="Proteomes" id="UP000440004"/>
    </source>
</evidence>
<dbReference type="GO" id="GO:0005524">
    <property type="term" value="F:ATP binding"/>
    <property type="evidence" value="ECO:0007669"/>
    <property type="project" value="UniProtKB-KW"/>
</dbReference>
<keyword evidence="5 10" id="KW-0067">ATP-binding</keyword>
<proteinExistence type="inferred from homology"/>
<keyword evidence="6 10" id="KW-0648">Protein biosynthesis</keyword>
<dbReference type="Gene3D" id="1.10.10.410">
    <property type="match status" value="1"/>
</dbReference>
<evidence type="ECO:0000256" key="6">
    <source>
        <dbReference type="ARBA" id="ARBA00022917"/>
    </source>
</evidence>
<evidence type="ECO:0000256" key="3">
    <source>
        <dbReference type="ARBA" id="ARBA00022598"/>
    </source>
</evidence>
<evidence type="ECO:0000256" key="9">
    <source>
        <dbReference type="ARBA" id="ARBA00047913"/>
    </source>
</evidence>
<keyword evidence="12" id="KW-0808">Transferase</keyword>
<dbReference type="NCBIfam" id="TIGR00133">
    <property type="entry name" value="gatB"/>
    <property type="match status" value="1"/>
</dbReference>
<dbReference type="InterPro" id="IPR003789">
    <property type="entry name" value="Asn/Gln_tRNA_amidoTrase-B-like"/>
</dbReference>
<dbReference type="PANTHER" id="PTHR11659:SF0">
    <property type="entry name" value="GLUTAMYL-TRNA(GLN) AMIDOTRANSFERASE SUBUNIT B, MITOCHONDRIAL"/>
    <property type="match status" value="1"/>
</dbReference>
<dbReference type="GO" id="GO:0006412">
    <property type="term" value="P:translation"/>
    <property type="evidence" value="ECO:0007669"/>
    <property type="project" value="UniProtKB-UniRule"/>
</dbReference>
<evidence type="ECO:0000256" key="1">
    <source>
        <dbReference type="ARBA" id="ARBA00005306"/>
    </source>
</evidence>
<dbReference type="InterPro" id="IPR006075">
    <property type="entry name" value="Asn/Gln-tRNA_Trfase_suB/E_cat"/>
</dbReference>
<evidence type="ECO:0000256" key="8">
    <source>
        <dbReference type="ARBA" id="ARBA00047380"/>
    </source>
</evidence>
<evidence type="ECO:0000256" key="4">
    <source>
        <dbReference type="ARBA" id="ARBA00022741"/>
    </source>
</evidence>
<dbReference type="AlphaFoldDB" id="A0A6A7K6W4"/>
<dbReference type="InterPro" id="IPR042114">
    <property type="entry name" value="GatB_C_1"/>
</dbReference>
<dbReference type="Gene3D" id="1.10.150.380">
    <property type="entry name" value="GatB domain, N-terminal subdomain"/>
    <property type="match status" value="1"/>
</dbReference>
<gene>
    <name evidence="10 12" type="primary">gatB</name>
    <name evidence="12" type="ORF">GC105_03815</name>
</gene>
<comment type="similarity">
    <text evidence="1 10">Belongs to the GatB/GatE family. GatB subfamily.</text>
</comment>
<dbReference type="FunFam" id="1.10.10.410:FF:000001">
    <property type="entry name" value="Aspartyl/glutamyl-tRNA(Asn/Gln) amidotransferase subunit B"/>
    <property type="match status" value="1"/>
</dbReference>
<feature type="domain" description="Asn/Gln amidotransferase" evidence="11">
    <location>
        <begin position="326"/>
        <end position="473"/>
    </location>
</feature>
<comment type="function">
    <text evidence="7 10">Allows the formation of correctly charged Asn-tRNA(Asn) or Gln-tRNA(Gln) through the transamidation of misacylated Asp-tRNA(Asn) or Glu-tRNA(Gln) in organisms which lack either or both of asparaginyl-tRNA or glutaminyl-tRNA synthetases. The reaction takes place in the presence of glutamine and ATP through an activated phospho-Asp-tRNA(Asn) or phospho-Glu-tRNA(Gln).</text>
</comment>
<evidence type="ECO:0000256" key="7">
    <source>
        <dbReference type="ARBA" id="ARBA00024799"/>
    </source>
</evidence>
<dbReference type="InterPro" id="IPR023168">
    <property type="entry name" value="GatB_Yqey_C_2"/>
</dbReference>
<dbReference type="NCBIfam" id="NF004012">
    <property type="entry name" value="PRK05477.1-2"/>
    <property type="match status" value="1"/>
</dbReference>
<dbReference type="InterPro" id="IPR017959">
    <property type="entry name" value="Asn/Gln-tRNA_amidoTrfase_suB/E"/>
</dbReference>
<protein>
    <recommendedName>
        <fullName evidence="10">Aspartyl/glutamyl-tRNA(Asn/Gln) amidotransferase subunit B</fullName>
        <shortName evidence="10">Asp/Glu-ADT subunit B</shortName>
        <ecNumber evidence="10">6.3.5.-</ecNumber>
    </recommendedName>
</protein>